<sequence length="173" mass="20266">MKNSNRRTYYRDRNFDVHIVDEYYDQTKVCLAELIKGDAYACPLVINSGISVKNEPMRDENKKARVFSFDVAKADIIFDRLYKDKQIKLSDKHKLPNPKQIKDKKYWRITFEAKKKMTVDKNPFPRPLGINMITTSFKSGLPKFKLVVVNGEEDLEPCPSVFERLKGKEVKRD</sequence>
<comment type="caution">
    <text evidence="1">The sequence shown here is derived from an EMBL/GenBank/DDBJ whole genome shotgun (WGS) entry which is preliminary data.</text>
</comment>
<reference evidence="2" key="1">
    <citation type="submission" date="2024-07" db="EMBL/GenBank/DDBJ databases">
        <title>Two chromosome-level genome assemblies of Korean endemic species Abeliophyllum distichum and Forsythia ovata (Oleaceae).</title>
        <authorList>
            <person name="Jang H."/>
        </authorList>
    </citation>
    <scope>NUCLEOTIDE SEQUENCE [LARGE SCALE GENOMIC DNA]</scope>
</reference>
<name>A0ABD1UPQ7_9LAMI</name>
<dbReference type="AlphaFoldDB" id="A0ABD1UPQ7"/>
<evidence type="ECO:0000313" key="1">
    <source>
        <dbReference type="EMBL" id="KAL2526956.1"/>
    </source>
</evidence>
<organism evidence="1 2">
    <name type="scientific">Abeliophyllum distichum</name>
    <dbReference type="NCBI Taxonomy" id="126358"/>
    <lineage>
        <taxon>Eukaryota</taxon>
        <taxon>Viridiplantae</taxon>
        <taxon>Streptophyta</taxon>
        <taxon>Embryophyta</taxon>
        <taxon>Tracheophyta</taxon>
        <taxon>Spermatophyta</taxon>
        <taxon>Magnoliopsida</taxon>
        <taxon>eudicotyledons</taxon>
        <taxon>Gunneridae</taxon>
        <taxon>Pentapetalae</taxon>
        <taxon>asterids</taxon>
        <taxon>lamiids</taxon>
        <taxon>Lamiales</taxon>
        <taxon>Oleaceae</taxon>
        <taxon>Forsythieae</taxon>
        <taxon>Abeliophyllum</taxon>
    </lineage>
</organism>
<dbReference type="Proteomes" id="UP001604336">
    <property type="component" value="Unassembled WGS sequence"/>
</dbReference>
<proteinExistence type="predicted"/>
<keyword evidence="2" id="KW-1185">Reference proteome</keyword>
<protein>
    <submittedName>
        <fullName evidence="1">Retroelement</fullName>
    </submittedName>
</protein>
<accession>A0ABD1UPQ7</accession>
<evidence type="ECO:0000313" key="2">
    <source>
        <dbReference type="Proteomes" id="UP001604336"/>
    </source>
</evidence>
<dbReference type="EMBL" id="JBFOLK010000003">
    <property type="protein sequence ID" value="KAL2526956.1"/>
    <property type="molecule type" value="Genomic_DNA"/>
</dbReference>
<gene>
    <name evidence="1" type="ORF">Adt_12010</name>
</gene>